<dbReference type="Pfam" id="PF21075">
    <property type="entry name" value="GDH_ACT1"/>
    <property type="match status" value="1"/>
</dbReference>
<gene>
    <name evidence="6" type="ORF">B9H00_14395</name>
</gene>
<feature type="domain" description="NAD-specific glutamate dehydrogenase C-terminal" evidence="2">
    <location>
        <begin position="1269"/>
        <end position="1603"/>
    </location>
</feature>
<dbReference type="PANTHER" id="PTHR43403:SF1">
    <property type="entry name" value="NAD-SPECIFIC GLUTAMATE DEHYDROGENASE"/>
    <property type="match status" value="1"/>
</dbReference>
<sequence length="1614" mass="183533">MQSTVPDNKEDFFKALEALLEERLTPEQARDISAFARHYYAGASHEDLQERHFEDLYGATLSTWFFLQQREPDNRPRVRVFNPEYEEHGWQSTHTVVEVISPDMSFLVDSVRIELNRCGFTVHSILNTVIASERDEQQRLVRFTPPRAADAPSTRESIIYIEVDRHSDPAMLDELRDNILDVLTDVRSAVSDFDAMRAQARAALEEMDTHPPRVVDERDVDEARDFLAWLLDDHFTFLGFEEYEFQTRDGHSQLVRSSGSELGVLTLNSPRYSEEPLRFNGSGEEQGEYVLIPELISFAKSAWPSRIHRPSYPDYIIVERHNEQGDVIGERHFLGLYTLSVYNERPVNIPVLRRKIDTVLSASGIDPTGHNGKQLQQILEVYPRDELFQMGTEDLCRTAMGILSIRERRRVRLFIREDRSGRFYSCLVYVPRDVFSTDLRMRIQNMLCEELDASFGDFNTYLSESVLARIQLILRFNHDTPVEHDDRALEKKVIAIARGWRDDLHEALVEGYGEEPANRLMERYRDAFPSSYREDFTSRTAVYDIGHMEELDNESSIGLSLYRQLEHENDVNLKLFHRDQPVPLSDVLPMLEHMGLRVISERPYEIERSDSQVWIHDFNLETSSREHVDLHGMRHNFMDAFTRIWSGAGESDSFNRLIISARIDWREVAMLRAYARYLKQIRFGLSQDYISTALTQHADITRELVALFKSRFDPEVERDEEASKKIRERIEAYLEEVTSLNDDRLIRLYMDLIGATLRTNYFQPGENGEPKPYISFKLAPREINDVPRPRPLYEIFVYSPRMEGVHLRTSNIARGGMRWSDRFEDFRTEILGLVKAQQVKNSVIVPSGAKGGFICKQAPLGGSRDEIQKEGIACYQTLVRGMLDITDNLIDKQVVPPEHVVRHDGDDPYLVVAADKGTATFSDIANALAREYNFWMGDAFASGGKNGYDHKAMAITARGAWEAVKRHFRELGLNTQEDPFTVIGVGDMAGDVFGNGMLLSEKIQLVAAFNHRHIFIDPDPDCASSFNERKRLFEQATSSWEDYDKSLISEGGGIFSRDAKSIEITEAMKTRFGLTASRMAPAELINALLKSKVDLLWNGGIGTYIKSSEESHADVGDKANDTLRVNGCELGCRVIGEGGNLGVTQLGRREAAQHGVRLNTDFIDNAGGVNCSDHEVNIKILLDEVVARGDMTGKQRNDLLAEMTDEVADLVVDDNYRQTQALSLSRLLSSENLGPYRRFICDLEETGQLDRELEALPDDATLASRAERGEGLTHPELSSLISHAKIDLKGMLAESEVPNEPGIVNHAERAFPATLVERYGKEIANHRLRHQIVVTKVAGDVVDHMGIPFVRRLMDITGTSAGEVVRAYVMARDSFGLASLWGEIEALDSQVETAIQYDMMLSLVRLLRRATRYFLRYHMQSDADTVVEQYAPDLERLRDNIGERLRGEAQRQCMSLRDRYIEAGAPEALAERVAATESLYAGLGIIDTAALTGVSLERVADTYYLIGEQLSLPWMLEQVNRLEVNDSWQTIAREALRDDLDRQQLMLTASVLRGEECEDVDRCVEEWMNQHKAPVERWCALLEEVHSTDELGYALFTVAVRALGELSERPPSGH</sequence>
<dbReference type="PANTHER" id="PTHR43403">
    <property type="entry name" value="NAD-SPECIFIC GLUTAMATE DEHYDROGENASE"/>
    <property type="match status" value="1"/>
</dbReference>
<dbReference type="Pfam" id="PF21077">
    <property type="entry name" value="GDH_ACT3"/>
    <property type="match status" value="1"/>
</dbReference>
<name>A0A240USU6_9GAMM</name>
<dbReference type="SUPFAM" id="SSF53223">
    <property type="entry name" value="Aminoacid dehydrogenase-like, N-terminal domain"/>
    <property type="match status" value="1"/>
</dbReference>
<organism evidence="6 7">
    <name type="scientific">Kushneria marisflavi</name>
    <dbReference type="NCBI Taxonomy" id="157779"/>
    <lineage>
        <taxon>Bacteria</taxon>
        <taxon>Pseudomonadati</taxon>
        <taxon>Pseudomonadota</taxon>
        <taxon>Gammaproteobacteria</taxon>
        <taxon>Oceanospirillales</taxon>
        <taxon>Halomonadaceae</taxon>
        <taxon>Kushneria</taxon>
    </lineage>
</organism>
<dbReference type="Pfam" id="PF21076">
    <property type="entry name" value="GDH_ACT2"/>
    <property type="match status" value="1"/>
</dbReference>
<dbReference type="InterPro" id="IPR024727">
    <property type="entry name" value="NAD_Glu_DH_N_ACT1"/>
</dbReference>
<dbReference type="InterPro" id="IPR049062">
    <property type="entry name" value="NAD_Glu_DH_ACT2"/>
</dbReference>
<feature type="domain" description="NAD-glutamate dehydrogenase ACT2" evidence="4">
    <location>
        <begin position="412"/>
        <end position="500"/>
    </location>
</feature>
<dbReference type="GO" id="GO:0004069">
    <property type="term" value="F:L-aspartate:2-oxoglutarate aminotransferase activity"/>
    <property type="evidence" value="ECO:0007669"/>
    <property type="project" value="InterPro"/>
</dbReference>
<evidence type="ECO:0000313" key="7">
    <source>
        <dbReference type="Proteomes" id="UP000194457"/>
    </source>
</evidence>
<dbReference type="InterPro" id="IPR048381">
    <property type="entry name" value="GDH_C"/>
</dbReference>
<dbReference type="EMBL" id="CP021358">
    <property type="protein sequence ID" value="ART64099.1"/>
    <property type="molecule type" value="Genomic_DNA"/>
</dbReference>
<dbReference type="Pfam" id="PF21074">
    <property type="entry name" value="GDH_C"/>
    <property type="match status" value="1"/>
</dbReference>
<dbReference type="SUPFAM" id="SSF51735">
    <property type="entry name" value="NAD(P)-binding Rossmann-fold domains"/>
    <property type="match status" value="1"/>
</dbReference>
<dbReference type="InterPro" id="IPR049064">
    <property type="entry name" value="NAD_Glu_DH_ACT3"/>
</dbReference>
<keyword evidence="7" id="KW-1185">Reference proteome</keyword>
<evidence type="ECO:0000313" key="6">
    <source>
        <dbReference type="EMBL" id="ART64099.1"/>
    </source>
</evidence>
<dbReference type="InterPro" id="IPR036291">
    <property type="entry name" value="NAD(P)-bd_dom_sf"/>
</dbReference>
<feature type="domain" description="NAD-glutamate dehydrogenase N-terminal ACT1" evidence="3">
    <location>
        <begin position="35"/>
        <end position="179"/>
    </location>
</feature>
<dbReference type="InterPro" id="IPR046346">
    <property type="entry name" value="Aminoacid_DH-like_N_sf"/>
</dbReference>
<dbReference type="Pfam" id="PF21078">
    <property type="entry name" value="GDH_HM3"/>
    <property type="match status" value="1"/>
</dbReference>
<dbReference type="Gene3D" id="3.40.50.720">
    <property type="entry name" value="NAD(P)-binding Rossmann-like Domain"/>
    <property type="match status" value="1"/>
</dbReference>
<dbReference type="InterPro" id="IPR028971">
    <property type="entry name" value="NAD-GDH_cat"/>
</dbReference>
<evidence type="ECO:0000259" key="3">
    <source>
        <dbReference type="Pfam" id="PF21075"/>
    </source>
</evidence>
<evidence type="ECO:0000259" key="1">
    <source>
        <dbReference type="Pfam" id="PF05088"/>
    </source>
</evidence>
<reference evidence="6 7" key="1">
    <citation type="submission" date="2017-05" db="EMBL/GenBank/DDBJ databases">
        <authorList>
            <person name="Song R."/>
            <person name="Chenine A.L."/>
            <person name="Ruprecht R.M."/>
        </authorList>
    </citation>
    <scope>NUCLEOTIDE SEQUENCE [LARGE SCALE GENOMIC DNA]</scope>
    <source>
        <strain evidence="6">SW32</strain>
    </source>
</reference>
<feature type="domain" description="NAD-glutamate dehydrogenase catalytic" evidence="1">
    <location>
        <begin position="730"/>
        <end position="1224"/>
    </location>
</feature>
<dbReference type="InterPro" id="IPR049058">
    <property type="entry name" value="NAD_Glu_DH_HM2"/>
</dbReference>
<accession>A0A240USU6</accession>
<evidence type="ECO:0000259" key="2">
    <source>
        <dbReference type="Pfam" id="PF21074"/>
    </source>
</evidence>
<dbReference type="Proteomes" id="UP000194457">
    <property type="component" value="Chromosome"/>
</dbReference>
<dbReference type="Pfam" id="PF05088">
    <property type="entry name" value="Bac_GDH_CD"/>
    <property type="match status" value="1"/>
</dbReference>
<evidence type="ECO:0000259" key="4">
    <source>
        <dbReference type="Pfam" id="PF21076"/>
    </source>
</evidence>
<feature type="domain" description="NAD-glutamate dehydrogenase ACT3" evidence="5">
    <location>
        <begin position="557"/>
        <end position="631"/>
    </location>
</feature>
<dbReference type="OrthoDB" id="9758052at2"/>
<dbReference type="InterPro" id="IPR049056">
    <property type="entry name" value="NAD_Glu_DH_HM3"/>
</dbReference>
<dbReference type="Pfam" id="PF21073">
    <property type="entry name" value="GDH_HM1"/>
    <property type="match status" value="1"/>
</dbReference>
<dbReference type="PIRSF" id="PIRSF036761">
    <property type="entry name" value="GDH_Mll4104"/>
    <property type="match status" value="1"/>
</dbReference>
<dbReference type="Pfam" id="PF21079">
    <property type="entry name" value="GDH_HM2"/>
    <property type="match status" value="1"/>
</dbReference>
<dbReference type="GO" id="GO:0006538">
    <property type="term" value="P:L-glutamate catabolic process"/>
    <property type="evidence" value="ECO:0007669"/>
    <property type="project" value="InterPro"/>
</dbReference>
<evidence type="ECO:0000259" key="5">
    <source>
        <dbReference type="Pfam" id="PF21077"/>
    </source>
</evidence>
<dbReference type="KEGG" id="kma:B9H00_14395"/>
<dbReference type="RefSeq" id="WP_086901239.1">
    <property type="nucleotide sequence ID" value="NZ_CP021358.1"/>
</dbReference>
<proteinExistence type="predicted"/>
<dbReference type="InterPro" id="IPR007780">
    <property type="entry name" value="NAD_Glu_DH_bac"/>
</dbReference>
<protein>
    <submittedName>
        <fullName evidence="6">NAD-glutamate dehydrogenase</fullName>
    </submittedName>
</protein>
<dbReference type="GO" id="GO:0004352">
    <property type="term" value="F:glutamate dehydrogenase (NAD+) activity"/>
    <property type="evidence" value="ECO:0007669"/>
    <property type="project" value="InterPro"/>
</dbReference>
<dbReference type="InterPro" id="IPR049059">
    <property type="entry name" value="NAD_Glu_DH_HM1"/>
</dbReference>